<dbReference type="PROSITE" id="PS51406">
    <property type="entry name" value="FIBRINOGEN_C_2"/>
    <property type="match status" value="1"/>
</dbReference>
<feature type="signal peptide" evidence="2">
    <location>
        <begin position="1"/>
        <end position="28"/>
    </location>
</feature>
<dbReference type="SUPFAM" id="SSF56496">
    <property type="entry name" value="Fibrinogen C-terminal domain-like"/>
    <property type="match status" value="1"/>
</dbReference>
<gene>
    <name evidence="4" type="ORF">ElyMa_006377500</name>
</gene>
<dbReference type="PROSITE" id="PS00514">
    <property type="entry name" value="FIBRINOGEN_C_1"/>
    <property type="match status" value="1"/>
</dbReference>
<sequence>MLMMMVRGRANTLFASIIVLMSMKDVTGHTQDLELAFDREMTFLGTHDPCGHLTCRVRGNSLTLESVSVTEVKATHENKQILVVTSTHPNKEISETDIRGNGTFLENNRATLNFDLLETSICNSGYFICEVVYTKTSGERERQFATAGPGYPPRVHPNSESGVCLSNSCPPGQYTINDKVNEVKFEFLGEKLNQLIDRTATLEEKFFSLLLHQSPVAGPNATKTLENLEMRMSDVEESIGTPQNEDQPQICAPGMGDDVTKRYPPYVILSQSAIRKQILCDTYTLGGGWTVIQNFIETGQPTVRDLAPSREISGWVLRRSIRSLIRYRLRLGSYSGTIGQAAGSGLSFSNNRPFTTFDRDNDARVGENCAIKYHAAWWYGACHNSNLNGMWKARNFTGVCWKTGSSWVYPSYTEMKMRRVQSPTSG</sequence>
<dbReference type="EMBL" id="BMAT01012806">
    <property type="protein sequence ID" value="GFR99569.1"/>
    <property type="molecule type" value="Genomic_DNA"/>
</dbReference>
<dbReference type="InterPro" id="IPR020837">
    <property type="entry name" value="Fibrinogen_CS"/>
</dbReference>
<evidence type="ECO:0000313" key="5">
    <source>
        <dbReference type="Proteomes" id="UP000762676"/>
    </source>
</evidence>
<dbReference type="AlphaFoldDB" id="A0AAV4HPC5"/>
<reference evidence="4 5" key="1">
    <citation type="journal article" date="2021" name="Elife">
        <title>Chloroplast acquisition without the gene transfer in kleptoplastic sea slugs, Plakobranchus ocellatus.</title>
        <authorList>
            <person name="Maeda T."/>
            <person name="Takahashi S."/>
            <person name="Yoshida T."/>
            <person name="Shimamura S."/>
            <person name="Takaki Y."/>
            <person name="Nagai Y."/>
            <person name="Toyoda A."/>
            <person name="Suzuki Y."/>
            <person name="Arimoto A."/>
            <person name="Ishii H."/>
            <person name="Satoh N."/>
            <person name="Nishiyama T."/>
            <person name="Hasebe M."/>
            <person name="Maruyama T."/>
            <person name="Minagawa J."/>
            <person name="Obokata J."/>
            <person name="Shigenobu S."/>
        </authorList>
    </citation>
    <scope>NUCLEOTIDE SEQUENCE [LARGE SCALE GENOMIC DNA]</scope>
</reference>
<dbReference type="PANTHER" id="PTHR19143">
    <property type="entry name" value="FIBRINOGEN/TENASCIN/ANGIOPOEITIN"/>
    <property type="match status" value="1"/>
</dbReference>
<dbReference type="InterPro" id="IPR014716">
    <property type="entry name" value="Fibrinogen_a/b/g_C_1"/>
</dbReference>
<accession>A0AAV4HPC5</accession>
<name>A0AAV4HPC5_9GAST</name>
<feature type="domain" description="Fibrinogen C-terminal" evidence="3">
    <location>
        <begin position="326"/>
        <end position="421"/>
    </location>
</feature>
<evidence type="ECO:0000313" key="4">
    <source>
        <dbReference type="EMBL" id="GFR99569.1"/>
    </source>
</evidence>
<dbReference type="InterPro" id="IPR050373">
    <property type="entry name" value="Fibrinogen_C-term_domain"/>
</dbReference>
<protein>
    <submittedName>
        <fullName evidence="4">Tenascin-R</fullName>
    </submittedName>
</protein>
<proteinExistence type="predicted"/>
<dbReference type="InterPro" id="IPR002181">
    <property type="entry name" value="Fibrinogen_a/b/g_C_dom"/>
</dbReference>
<dbReference type="GO" id="GO:0005615">
    <property type="term" value="C:extracellular space"/>
    <property type="evidence" value="ECO:0007669"/>
    <property type="project" value="TreeGrafter"/>
</dbReference>
<dbReference type="Proteomes" id="UP000762676">
    <property type="component" value="Unassembled WGS sequence"/>
</dbReference>
<keyword evidence="1" id="KW-1015">Disulfide bond</keyword>
<dbReference type="SMART" id="SM00186">
    <property type="entry name" value="FBG"/>
    <property type="match status" value="1"/>
</dbReference>
<feature type="chain" id="PRO_5043831277" evidence="2">
    <location>
        <begin position="29"/>
        <end position="426"/>
    </location>
</feature>
<evidence type="ECO:0000259" key="3">
    <source>
        <dbReference type="PROSITE" id="PS51406"/>
    </source>
</evidence>
<dbReference type="Pfam" id="PF00147">
    <property type="entry name" value="Fibrinogen_C"/>
    <property type="match status" value="1"/>
</dbReference>
<organism evidence="4 5">
    <name type="scientific">Elysia marginata</name>
    <dbReference type="NCBI Taxonomy" id="1093978"/>
    <lineage>
        <taxon>Eukaryota</taxon>
        <taxon>Metazoa</taxon>
        <taxon>Spiralia</taxon>
        <taxon>Lophotrochozoa</taxon>
        <taxon>Mollusca</taxon>
        <taxon>Gastropoda</taxon>
        <taxon>Heterobranchia</taxon>
        <taxon>Euthyneura</taxon>
        <taxon>Panpulmonata</taxon>
        <taxon>Sacoglossa</taxon>
        <taxon>Placobranchoidea</taxon>
        <taxon>Plakobranchidae</taxon>
        <taxon>Elysia</taxon>
    </lineage>
</organism>
<keyword evidence="2" id="KW-0732">Signal</keyword>
<dbReference type="InterPro" id="IPR036056">
    <property type="entry name" value="Fibrinogen-like_C"/>
</dbReference>
<keyword evidence="5" id="KW-1185">Reference proteome</keyword>
<dbReference type="Gene3D" id="3.90.215.10">
    <property type="entry name" value="Gamma Fibrinogen, chain A, domain 1"/>
    <property type="match status" value="1"/>
</dbReference>
<evidence type="ECO:0000256" key="2">
    <source>
        <dbReference type="SAM" id="SignalP"/>
    </source>
</evidence>
<evidence type="ECO:0000256" key="1">
    <source>
        <dbReference type="ARBA" id="ARBA00023157"/>
    </source>
</evidence>
<comment type="caution">
    <text evidence="4">The sequence shown here is derived from an EMBL/GenBank/DDBJ whole genome shotgun (WGS) entry which is preliminary data.</text>
</comment>